<evidence type="ECO:0000256" key="1">
    <source>
        <dbReference type="ARBA" id="ARBA00001526"/>
    </source>
</evidence>
<evidence type="ECO:0000259" key="8">
    <source>
        <dbReference type="Pfam" id="PF11954"/>
    </source>
</evidence>
<dbReference type="InterPro" id="IPR001586">
    <property type="entry name" value="Beta-lactam_class-C_AS"/>
</dbReference>
<dbReference type="Pfam" id="PF11954">
    <property type="entry name" value="DUF3471"/>
    <property type="match status" value="1"/>
</dbReference>
<evidence type="ECO:0000256" key="4">
    <source>
        <dbReference type="ARBA" id="ARBA00022801"/>
    </source>
</evidence>
<accession>A0A433XLM8</accession>
<name>A0A433XLM8_9HYPH</name>
<dbReference type="InterPro" id="IPR050491">
    <property type="entry name" value="AmpC-like"/>
</dbReference>
<dbReference type="InterPro" id="IPR012338">
    <property type="entry name" value="Beta-lactam/transpept-like"/>
</dbReference>
<dbReference type="EMBL" id="RZNJ01000001">
    <property type="protein sequence ID" value="RUT34924.1"/>
    <property type="molecule type" value="Genomic_DNA"/>
</dbReference>
<dbReference type="PANTHER" id="PTHR46825:SF8">
    <property type="entry name" value="BETA-LACTAMASE-RELATED"/>
    <property type="match status" value="1"/>
</dbReference>
<evidence type="ECO:0000256" key="5">
    <source>
        <dbReference type="ARBA" id="ARBA00023251"/>
    </source>
</evidence>
<feature type="domain" description="Peptidase S12 Pab87-related C-terminal" evidence="8">
    <location>
        <begin position="366"/>
        <end position="440"/>
    </location>
</feature>
<dbReference type="SUPFAM" id="SSF56601">
    <property type="entry name" value="beta-lactamase/transpeptidase-like"/>
    <property type="match status" value="1"/>
</dbReference>
<evidence type="ECO:0000256" key="3">
    <source>
        <dbReference type="ARBA" id="ARBA00012865"/>
    </source>
</evidence>
<comment type="catalytic activity">
    <reaction evidence="1 6">
        <text>a beta-lactam + H2O = a substituted beta-amino acid</text>
        <dbReference type="Rhea" id="RHEA:20401"/>
        <dbReference type="ChEBI" id="CHEBI:15377"/>
        <dbReference type="ChEBI" id="CHEBI:35627"/>
        <dbReference type="ChEBI" id="CHEBI:140347"/>
        <dbReference type="EC" id="3.5.2.6"/>
    </reaction>
</comment>
<evidence type="ECO:0000256" key="2">
    <source>
        <dbReference type="ARBA" id="ARBA00007840"/>
    </source>
</evidence>
<organism evidence="9 10">
    <name type="scientific">Arsenicitalea aurantiaca</name>
    <dbReference type="NCBI Taxonomy" id="1783274"/>
    <lineage>
        <taxon>Bacteria</taxon>
        <taxon>Pseudomonadati</taxon>
        <taxon>Pseudomonadota</taxon>
        <taxon>Alphaproteobacteria</taxon>
        <taxon>Hyphomicrobiales</taxon>
        <taxon>Devosiaceae</taxon>
        <taxon>Arsenicitalea</taxon>
    </lineage>
</organism>
<dbReference type="PROSITE" id="PS00336">
    <property type="entry name" value="BETA_LACTAMASE_C"/>
    <property type="match status" value="1"/>
</dbReference>
<evidence type="ECO:0000259" key="7">
    <source>
        <dbReference type="Pfam" id="PF00144"/>
    </source>
</evidence>
<protein>
    <recommendedName>
        <fullName evidence="3 6">Beta-lactamase</fullName>
        <ecNumber evidence="3 6">3.5.2.6</ecNumber>
    </recommendedName>
</protein>
<comment type="caution">
    <text evidence="9">The sequence shown here is derived from an EMBL/GenBank/DDBJ whole genome shotgun (WGS) entry which is preliminary data.</text>
</comment>
<dbReference type="GO" id="GO:0017001">
    <property type="term" value="P:antibiotic catabolic process"/>
    <property type="evidence" value="ECO:0007669"/>
    <property type="project" value="InterPro"/>
</dbReference>
<reference evidence="9 10" key="1">
    <citation type="journal article" date="2016" name="Int. J. Syst. Evol. Microbiol.">
        <title>Arsenicitalea aurantiaca gen. nov., sp. nov., a new member of the family Hyphomicrobiaceae, isolated from high-arsenic sediment.</title>
        <authorList>
            <person name="Mu Y."/>
            <person name="Zhou L."/>
            <person name="Zeng X.C."/>
            <person name="Liu L."/>
            <person name="Pan Y."/>
            <person name="Chen X."/>
            <person name="Wang J."/>
            <person name="Li S."/>
            <person name="Li W.J."/>
            <person name="Wang Y."/>
        </authorList>
    </citation>
    <scope>NUCLEOTIDE SEQUENCE [LARGE SCALE GENOMIC DNA]</scope>
    <source>
        <strain evidence="9 10">42-50</strain>
    </source>
</reference>
<keyword evidence="4 6" id="KW-0378">Hydrolase</keyword>
<dbReference type="AlphaFoldDB" id="A0A433XLM8"/>
<dbReference type="Gene3D" id="3.40.710.10">
    <property type="entry name" value="DD-peptidase/beta-lactamase superfamily"/>
    <property type="match status" value="1"/>
</dbReference>
<evidence type="ECO:0000313" key="9">
    <source>
        <dbReference type="EMBL" id="RUT34924.1"/>
    </source>
</evidence>
<proteinExistence type="inferred from homology"/>
<dbReference type="InterPro" id="IPR021860">
    <property type="entry name" value="Peptidase_S12_Pab87-rel_C"/>
</dbReference>
<dbReference type="Proteomes" id="UP000281547">
    <property type="component" value="Unassembled WGS sequence"/>
</dbReference>
<comment type="similarity">
    <text evidence="2 6">Belongs to the class-C beta-lactamase family.</text>
</comment>
<dbReference type="OrthoDB" id="5377431at2"/>
<dbReference type="GO" id="GO:0046677">
    <property type="term" value="P:response to antibiotic"/>
    <property type="evidence" value="ECO:0007669"/>
    <property type="project" value="UniProtKB-UniRule"/>
</dbReference>
<gene>
    <name evidence="9" type="ORF">EMQ25_02920</name>
</gene>
<dbReference type="GO" id="GO:0008800">
    <property type="term" value="F:beta-lactamase activity"/>
    <property type="evidence" value="ECO:0007669"/>
    <property type="project" value="UniProtKB-UniRule"/>
</dbReference>
<dbReference type="RefSeq" id="WP_127187044.1">
    <property type="nucleotide sequence ID" value="NZ_RZNJ01000001.1"/>
</dbReference>
<evidence type="ECO:0000256" key="6">
    <source>
        <dbReference type="RuleBase" id="RU361140"/>
    </source>
</evidence>
<dbReference type="InterPro" id="IPR001466">
    <property type="entry name" value="Beta-lactam-related"/>
</dbReference>
<dbReference type="Pfam" id="PF00144">
    <property type="entry name" value="Beta-lactamase"/>
    <property type="match status" value="1"/>
</dbReference>
<sequence length="450" mass="47977">MSFAALAQSPAPSILPDSEISSLIATRIDDENRGVGIVVGVLEPEGTRIVTYGKLSKDDPSPLTGDTLFEIGSISKVFTALLLADAVERGEVRLDQPVADFLPEGVSMPERDGVKITLLDLATHMSGLPRLPDNFKPQNPANPYLGYDEGDLHAFLNAYELPRGVGEAFEYSNLGYGLLGHVLATRAGTDYASLLRERILAPLGMNRTASALDPDFREGLASGHAASLDPVPNWDLGLFAGAGAVRSTANDMLLFLGAATGQVETPLAPAFALMLETRRSTGAEGTDIALGWFVVARDPGEIVWHNGATGGYTASTGFRRADGAGVVVLTNTAHEAGGEDIGLHLLDPSLPLSQPPVERTAIDLAPGVLDRYVGRYQLSPDFFIEVTREGDGLFAQATGQDRFEIFPESDTAFFYTVVDAQIRFETDAEGRGTGLVLTQHGQNLPGQRLE</sequence>
<dbReference type="GO" id="GO:0030288">
    <property type="term" value="C:outer membrane-bounded periplasmic space"/>
    <property type="evidence" value="ECO:0007669"/>
    <property type="project" value="InterPro"/>
</dbReference>
<dbReference type="EC" id="3.5.2.6" evidence="3 6"/>
<evidence type="ECO:0000313" key="10">
    <source>
        <dbReference type="Proteomes" id="UP000281547"/>
    </source>
</evidence>
<keyword evidence="10" id="KW-1185">Reference proteome</keyword>
<dbReference type="PANTHER" id="PTHR46825">
    <property type="entry name" value="D-ALANYL-D-ALANINE-CARBOXYPEPTIDASE/ENDOPEPTIDASE AMPH"/>
    <property type="match status" value="1"/>
</dbReference>
<keyword evidence="5 6" id="KW-0046">Antibiotic resistance</keyword>
<feature type="domain" description="Beta-lactamase-related" evidence="7">
    <location>
        <begin position="29"/>
        <end position="338"/>
    </location>
</feature>